<dbReference type="AlphaFoldDB" id="A0A2T2NNW2"/>
<proteinExistence type="predicted"/>
<protein>
    <submittedName>
        <fullName evidence="1">Uncharacterized protein</fullName>
    </submittedName>
</protein>
<sequence length="179" mass="19529">MLSMCPPRVFFSLNIGRGGWMNGWMDGRASGMGEKGRQVSCARRHARSITCMNRSQSFAEPRLDGQMGHPRGRPLIRNKMTASLPFLRACCGCAALRCAARRCTVLCCAVLCCALMLGQAAPSAADCECGRTRYARPRDVYGTSTVMYARTHARDAIPCWYKGRGEYGAAAAASVTCWN</sequence>
<gene>
    <name evidence="1" type="ORF">BS50DRAFT_382996</name>
</gene>
<evidence type="ECO:0000313" key="1">
    <source>
        <dbReference type="EMBL" id="PSN67114.1"/>
    </source>
</evidence>
<reference evidence="1 2" key="1">
    <citation type="journal article" date="2018" name="Front. Microbiol.">
        <title>Genome-Wide Analysis of Corynespora cassiicola Leaf Fall Disease Putative Effectors.</title>
        <authorList>
            <person name="Lopez D."/>
            <person name="Ribeiro S."/>
            <person name="Label P."/>
            <person name="Fumanal B."/>
            <person name="Venisse J.S."/>
            <person name="Kohler A."/>
            <person name="de Oliveira R.R."/>
            <person name="Labutti K."/>
            <person name="Lipzen A."/>
            <person name="Lail K."/>
            <person name="Bauer D."/>
            <person name="Ohm R.A."/>
            <person name="Barry K.W."/>
            <person name="Spatafora J."/>
            <person name="Grigoriev I.V."/>
            <person name="Martin F.M."/>
            <person name="Pujade-Renaud V."/>
        </authorList>
    </citation>
    <scope>NUCLEOTIDE SEQUENCE [LARGE SCALE GENOMIC DNA]</scope>
    <source>
        <strain evidence="1 2">Philippines</strain>
    </source>
</reference>
<name>A0A2T2NNW2_CORCC</name>
<dbReference type="Proteomes" id="UP000240883">
    <property type="component" value="Unassembled WGS sequence"/>
</dbReference>
<dbReference type="EMBL" id="KZ678135">
    <property type="protein sequence ID" value="PSN67114.1"/>
    <property type="molecule type" value="Genomic_DNA"/>
</dbReference>
<organism evidence="1 2">
    <name type="scientific">Corynespora cassiicola Philippines</name>
    <dbReference type="NCBI Taxonomy" id="1448308"/>
    <lineage>
        <taxon>Eukaryota</taxon>
        <taxon>Fungi</taxon>
        <taxon>Dikarya</taxon>
        <taxon>Ascomycota</taxon>
        <taxon>Pezizomycotina</taxon>
        <taxon>Dothideomycetes</taxon>
        <taxon>Pleosporomycetidae</taxon>
        <taxon>Pleosporales</taxon>
        <taxon>Corynesporascaceae</taxon>
        <taxon>Corynespora</taxon>
    </lineage>
</organism>
<accession>A0A2T2NNW2</accession>
<keyword evidence="2" id="KW-1185">Reference proteome</keyword>
<evidence type="ECO:0000313" key="2">
    <source>
        <dbReference type="Proteomes" id="UP000240883"/>
    </source>
</evidence>